<name>A0A1G1X5H3_9BACT</name>
<protein>
    <recommendedName>
        <fullName evidence="3">Cytidyltransferase-like domain-containing protein</fullName>
    </recommendedName>
</protein>
<dbReference type="InterPro" id="IPR050385">
    <property type="entry name" value="Archaeal_FAD_synthase"/>
</dbReference>
<feature type="domain" description="Cytidyltransferase-like" evidence="3">
    <location>
        <begin position="2"/>
        <end position="105"/>
    </location>
</feature>
<dbReference type="InterPro" id="IPR014729">
    <property type="entry name" value="Rossmann-like_a/b/a_fold"/>
</dbReference>
<evidence type="ECO:0000256" key="1">
    <source>
        <dbReference type="ARBA" id="ARBA00022679"/>
    </source>
</evidence>
<evidence type="ECO:0000259" key="3">
    <source>
        <dbReference type="Pfam" id="PF01467"/>
    </source>
</evidence>
<comment type="caution">
    <text evidence="4">The sequence shown here is derived from an EMBL/GenBank/DDBJ whole genome shotgun (WGS) entry which is preliminary data.</text>
</comment>
<accession>A0A1G1X5H3</accession>
<dbReference type="Proteomes" id="UP000177528">
    <property type="component" value="Unassembled WGS sequence"/>
</dbReference>
<dbReference type="SUPFAM" id="SSF52374">
    <property type="entry name" value="Nucleotidylyl transferase"/>
    <property type="match status" value="1"/>
</dbReference>
<gene>
    <name evidence="4" type="ORF">A3D99_00855</name>
</gene>
<dbReference type="GO" id="GO:0016779">
    <property type="term" value="F:nucleotidyltransferase activity"/>
    <property type="evidence" value="ECO:0007669"/>
    <property type="project" value="UniProtKB-KW"/>
</dbReference>
<proteinExistence type="predicted"/>
<evidence type="ECO:0000313" key="5">
    <source>
        <dbReference type="Proteomes" id="UP000177528"/>
    </source>
</evidence>
<dbReference type="EMBL" id="MHHR01000002">
    <property type="protein sequence ID" value="OGY35275.1"/>
    <property type="molecule type" value="Genomic_DNA"/>
</dbReference>
<dbReference type="InterPro" id="IPR004821">
    <property type="entry name" value="Cyt_trans-like"/>
</dbReference>
<keyword evidence="2" id="KW-0548">Nucleotidyltransferase</keyword>
<organism evidence="4 5">
    <name type="scientific">Candidatus Andersenbacteria bacterium RIFCSPHIGHO2_12_FULL_45_11</name>
    <dbReference type="NCBI Taxonomy" id="1797281"/>
    <lineage>
        <taxon>Bacteria</taxon>
        <taxon>Candidatus Anderseniibacteriota</taxon>
    </lineage>
</organism>
<dbReference type="PANTHER" id="PTHR43793">
    <property type="entry name" value="FAD SYNTHASE"/>
    <property type="match status" value="1"/>
</dbReference>
<dbReference type="Pfam" id="PF01467">
    <property type="entry name" value="CTP_transf_like"/>
    <property type="match status" value="1"/>
</dbReference>
<reference evidence="4 5" key="1">
    <citation type="journal article" date="2016" name="Nat. Commun.">
        <title>Thousands of microbial genomes shed light on interconnected biogeochemical processes in an aquifer system.</title>
        <authorList>
            <person name="Anantharaman K."/>
            <person name="Brown C.T."/>
            <person name="Hug L.A."/>
            <person name="Sharon I."/>
            <person name="Castelle C.J."/>
            <person name="Probst A.J."/>
            <person name="Thomas B.C."/>
            <person name="Singh A."/>
            <person name="Wilkins M.J."/>
            <person name="Karaoz U."/>
            <person name="Brodie E.L."/>
            <person name="Williams K.H."/>
            <person name="Hubbard S.S."/>
            <person name="Banfield J.F."/>
        </authorList>
    </citation>
    <scope>NUCLEOTIDE SEQUENCE [LARGE SCALE GENOMIC DNA]</scope>
</reference>
<dbReference type="NCBIfam" id="TIGR00125">
    <property type="entry name" value="cyt_tran_rel"/>
    <property type="match status" value="1"/>
</dbReference>
<keyword evidence="1" id="KW-0808">Transferase</keyword>
<sequence length="121" mass="13743">MAFGAFDPVDEGNTDFLKQAKTLGDHLLVVVAHDSAIRAYKHRDPIAPETDRLRTVQKLGIADEVIIGRKTADRYHMLGEVAFDILALGYNQAPTNEEVERELKRFGKYNVKVVRLKQHNR</sequence>
<dbReference type="Gene3D" id="3.40.50.620">
    <property type="entry name" value="HUPs"/>
    <property type="match status" value="1"/>
</dbReference>
<dbReference type="PANTHER" id="PTHR43793:SF1">
    <property type="entry name" value="FAD SYNTHASE"/>
    <property type="match status" value="1"/>
</dbReference>
<evidence type="ECO:0000313" key="4">
    <source>
        <dbReference type="EMBL" id="OGY35275.1"/>
    </source>
</evidence>
<evidence type="ECO:0000256" key="2">
    <source>
        <dbReference type="ARBA" id="ARBA00022695"/>
    </source>
</evidence>
<dbReference type="AlphaFoldDB" id="A0A1G1X5H3"/>